<name>A0ACD5Z242_AVESA</name>
<protein>
    <submittedName>
        <fullName evidence="1">Uncharacterized protein</fullName>
    </submittedName>
</protein>
<keyword evidence="2" id="KW-1185">Reference proteome</keyword>
<sequence length="125" mass="12555">MVPKTFLLVALSLVLVFTVAGACGTSCPTPTPATPTPPSYSKCPKNALKLAACADVLGLVSAEAGHPPAEPCCSILGGLADLEAAVCLCTAIKANVLGISLDIPVKLSLLVNYCGKNLPSGFICA</sequence>
<reference evidence="1" key="1">
    <citation type="submission" date="2021-05" db="EMBL/GenBank/DDBJ databases">
        <authorList>
            <person name="Scholz U."/>
            <person name="Mascher M."/>
            <person name="Fiebig A."/>
        </authorList>
    </citation>
    <scope>NUCLEOTIDE SEQUENCE [LARGE SCALE GENOMIC DNA]</scope>
</reference>
<dbReference type="Proteomes" id="UP001732700">
    <property type="component" value="Chromosome 6C"/>
</dbReference>
<evidence type="ECO:0000313" key="1">
    <source>
        <dbReference type="EnsemblPlants" id="AVESA.00010b.r2.6CG1082390.1.CDS.1"/>
    </source>
</evidence>
<dbReference type="EnsemblPlants" id="AVESA.00010b.r2.6CG1082390.1">
    <property type="protein sequence ID" value="AVESA.00010b.r2.6CG1082390.1.CDS.1"/>
    <property type="gene ID" value="AVESA.00010b.r2.6CG1082390"/>
</dbReference>
<accession>A0ACD5Z242</accession>
<reference evidence="1" key="2">
    <citation type="submission" date="2025-09" db="UniProtKB">
        <authorList>
            <consortium name="EnsemblPlants"/>
        </authorList>
    </citation>
    <scope>IDENTIFICATION</scope>
</reference>
<organism evidence="1 2">
    <name type="scientific">Avena sativa</name>
    <name type="common">Oat</name>
    <dbReference type="NCBI Taxonomy" id="4498"/>
    <lineage>
        <taxon>Eukaryota</taxon>
        <taxon>Viridiplantae</taxon>
        <taxon>Streptophyta</taxon>
        <taxon>Embryophyta</taxon>
        <taxon>Tracheophyta</taxon>
        <taxon>Spermatophyta</taxon>
        <taxon>Magnoliopsida</taxon>
        <taxon>Liliopsida</taxon>
        <taxon>Poales</taxon>
        <taxon>Poaceae</taxon>
        <taxon>BOP clade</taxon>
        <taxon>Pooideae</taxon>
        <taxon>Poodae</taxon>
        <taxon>Poeae</taxon>
        <taxon>Poeae Chloroplast Group 1 (Aveneae type)</taxon>
        <taxon>Aveninae</taxon>
        <taxon>Avena</taxon>
    </lineage>
</organism>
<evidence type="ECO:0000313" key="2">
    <source>
        <dbReference type="Proteomes" id="UP001732700"/>
    </source>
</evidence>
<proteinExistence type="predicted"/>